<dbReference type="AlphaFoldDB" id="A0A7C2JZH3"/>
<proteinExistence type="predicted"/>
<dbReference type="GO" id="GO:0016987">
    <property type="term" value="F:sigma factor activity"/>
    <property type="evidence" value="ECO:0007669"/>
    <property type="project" value="UniProtKB-KW"/>
</dbReference>
<dbReference type="Pfam" id="PF04545">
    <property type="entry name" value="Sigma70_r4"/>
    <property type="match status" value="1"/>
</dbReference>
<organism evidence="6">
    <name type="scientific">Schlesneria paludicola</name>
    <dbReference type="NCBI Taxonomy" id="360056"/>
    <lineage>
        <taxon>Bacteria</taxon>
        <taxon>Pseudomonadati</taxon>
        <taxon>Planctomycetota</taxon>
        <taxon>Planctomycetia</taxon>
        <taxon>Planctomycetales</taxon>
        <taxon>Planctomycetaceae</taxon>
        <taxon>Schlesneria</taxon>
    </lineage>
</organism>
<dbReference type="InterPro" id="IPR050239">
    <property type="entry name" value="Sigma-70_RNA_pol_init_factors"/>
</dbReference>
<dbReference type="InterPro" id="IPR036388">
    <property type="entry name" value="WH-like_DNA-bd_sf"/>
</dbReference>
<evidence type="ECO:0000256" key="4">
    <source>
        <dbReference type="ARBA" id="ARBA00023163"/>
    </source>
</evidence>
<accession>A0A7C2JZH3</accession>
<dbReference type="PROSITE" id="PS00716">
    <property type="entry name" value="SIGMA70_2"/>
    <property type="match status" value="1"/>
</dbReference>
<keyword evidence="4" id="KW-0804">Transcription</keyword>
<dbReference type="InterPro" id="IPR007627">
    <property type="entry name" value="RNA_pol_sigma70_r2"/>
</dbReference>
<reference evidence="6" key="1">
    <citation type="journal article" date="2020" name="mSystems">
        <title>Genome- and Community-Level Interaction Insights into Carbon Utilization and Element Cycling Functions of Hydrothermarchaeota in Hydrothermal Sediment.</title>
        <authorList>
            <person name="Zhou Z."/>
            <person name="Liu Y."/>
            <person name="Xu W."/>
            <person name="Pan J."/>
            <person name="Luo Z.H."/>
            <person name="Li M."/>
        </authorList>
    </citation>
    <scope>NUCLEOTIDE SEQUENCE [LARGE SCALE GENOMIC DNA]</scope>
    <source>
        <strain evidence="6">SpSt-339</strain>
    </source>
</reference>
<gene>
    <name evidence="6" type="ORF">ENQ76_04255</name>
</gene>
<dbReference type="Gene3D" id="1.10.601.10">
    <property type="entry name" value="RNA Polymerase Primary Sigma Factor"/>
    <property type="match status" value="1"/>
</dbReference>
<dbReference type="GO" id="GO:0003677">
    <property type="term" value="F:DNA binding"/>
    <property type="evidence" value="ECO:0007669"/>
    <property type="project" value="UniProtKB-KW"/>
</dbReference>
<keyword evidence="1" id="KW-0805">Transcription regulation</keyword>
<dbReference type="InterPro" id="IPR007630">
    <property type="entry name" value="RNA_pol_sigma70_r4"/>
</dbReference>
<keyword evidence="3" id="KW-0238">DNA-binding</keyword>
<dbReference type="InterPro" id="IPR014284">
    <property type="entry name" value="RNA_pol_sigma-70_dom"/>
</dbReference>
<protein>
    <submittedName>
        <fullName evidence="6">Sigma-70 family RNA polymerase sigma factor</fullName>
    </submittedName>
</protein>
<evidence type="ECO:0000256" key="3">
    <source>
        <dbReference type="ARBA" id="ARBA00023125"/>
    </source>
</evidence>
<dbReference type="InterPro" id="IPR013325">
    <property type="entry name" value="RNA_pol_sigma_r2"/>
</dbReference>
<dbReference type="SUPFAM" id="SSF88946">
    <property type="entry name" value="Sigma2 domain of RNA polymerase sigma factors"/>
    <property type="match status" value="1"/>
</dbReference>
<dbReference type="SUPFAM" id="SSF88659">
    <property type="entry name" value="Sigma3 and sigma4 domains of RNA polymerase sigma factors"/>
    <property type="match status" value="1"/>
</dbReference>
<name>A0A7C2JZH3_9PLAN</name>
<evidence type="ECO:0000256" key="2">
    <source>
        <dbReference type="ARBA" id="ARBA00023082"/>
    </source>
</evidence>
<evidence type="ECO:0000256" key="1">
    <source>
        <dbReference type="ARBA" id="ARBA00023015"/>
    </source>
</evidence>
<feature type="domain" description="RNA polymerase sigma-70" evidence="5">
    <location>
        <begin position="514"/>
        <end position="540"/>
    </location>
</feature>
<dbReference type="EMBL" id="DSOK01000126">
    <property type="protein sequence ID" value="HEN14667.1"/>
    <property type="molecule type" value="Genomic_DNA"/>
</dbReference>
<evidence type="ECO:0000313" key="6">
    <source>
        <dbReference type="EMBL" id="HEN14667.1"/>
    </source>
</evidence>
<sequence>MSTYRNPAIRQLRDQQIRYAPRDVRLSQVDRAERFLNQLDSSKSYRYQDLCEQITQYRPEMYPDLVITGEEAVHDLRCFVEDLSDSIDLPAEAAGEEVWTVEDVSKRFNVSTKTVARWRDRGLVSRRFRFGGRKRVGFLRSSVERFVSRNPDDVERGSSFSQVSLDEREQMIHWARRLARAGACPTEVNRRLARRFKRSAETIRYTLKSYDREHPEVAVFPDASSPLSDEHRRELYRSFRKGVAVDALAERYRRTKASIYRIVTEVRAQLLLEQPIDFMDSTEFHAPDAEARILTAPPATERRSGAIKPPPGLPPYLASLYAIPLLTKEEEVYYFRKMNFLKYQAAQLQKQIDPAHPRAKEMDRIEQLIDQATEIKNFLIRSNLRLVVSIAKRHMKPTTSFFEMVSDGNMSLIRAIEKFDFTKGFKFSTYASWAIMKNYARSIPAEHVRLDRFRTGNDEVFSNSSDPRSDQFLEESNNQKQRELILSILDHLDPREREIIVHRYGLSEGAVPLTLEQVGSRFGVTKERIRQLEARALRKMRKLAQDKSLEIPGLE</sequence>
<dbReference type="NCBIfam" id="TIGR02937">
    <property type="entry name" value="sigma70-ECF"/>
    <property type="match status" value="1"/>
</dbReference>
<dbReference type="Gene3D" id="1.10.10.10">
    <property type="entry name" value="Winged helix-like DNA-binding domain superfamily/Winged helix DNA-binding domain"/>
    <property type="match status" value="1"/>
</dbReference>
<dbReference type="InterPro" id="IPR000943">
    <property type="entry name" value="RNA_pol_sigma70"/>
</dbReference>
<dbReference type="GO" id="GO:0006352">
    <property type="term" value="P:DNA-templated transcription initiation"/>
    <property type="evidence" value="ECO:0007669"/>
    <property type="project" value="InterPro"/>
</dbReference>
<dbReference type="InterPro" id="IPR013324">
    <property type="entry name" value="RNA_pol_sigma_r3/r4-like"/>
</dbReference>
<dbReference type="PANTHER" id="PTHR30603:SF60">
    <property type="entry name" value="RNA POLYMERASE SIGMA FACTOR RPOD"/>
    <property type="match status" value="1"/>
</dbReference>
<comment type="caution">
    <text evidence="6">The sequence shown here is derived from an EMBL/GenBank/DDBJ whole genome shotgun (WGS) entry which is preliminary data.</text>
</comment>
<dbReference type="PANTHER" id="PTHR30603">
    <property type="entry name" value="RNA POLYMERASE SIGMA FACTOR RPO"/>
    <property type="match status" value="1"/>
</dbReference>
<dbReference type="Pfam" id="PF04542">
    <property type="entry name" value="Sigma70_r2"/>
    <property type="match status" value="1"/>
</dbReference>
<keyword evidence="2" id="KW-0731">Sigma factor</keyword>
<evidence type="ECO:0000259" key="5">
    <source>
        <dbReference type="PROSITE" id="PS00716"/>
    </source>
</evidence>
<dbReference type="PRINTS" id="PR00046">
    <property type="entry name" value="SIGMA70FCT"/>
</dbReference>
<dbReference type="CDD" id="cd06171">
    <property type="entry name" value="Sigma70_r4"/>
    <property type="match status" value="1"/>
</dbReference>